<keyword evidence="3" id="KW-1185">Reference proteome</keyword>
<feature type="region of interest" description="Disordered" evidence="1">
    <location>
        <begin position="598"/>
        <end position="637"/>
    </location>
</feature>
<feature type="region of interest" description="Disordered" evidence="1">
    <location>
        <begin position="1123"/>
        <end position="1154"/>
    </location>
</feature>
<protein>
    <submittedName>
        <fullName evidence="2">Uncharacterized protein</fullName>
    </submittedName>
</protein>
<organism evidence="2 3">
    <name type="scientific">Leptidea sinapis</name>
    <dbReference type="NCBI Taxonomy" id="189913"/>
    <lineage>
        <taxon>Eukaryota</taxon>
        <taxon>Metazoa</taxon>
        <taxon>Ecdysozoa</taxon>
        <taxon>Arthropoda</taxon>
        <taxon>Hexapoda</taxon>
        <taxon>Insecta</taxon>
        <taxon>Pterygota</taxon>
        <taxon>Neoptera</taxon>
        <taxon>Endopterygota</taxon>
        <taxon>Lepidoptera</taxon>
        <taxon>Glossata</taxon>
        <taxon>Ditrysia</taxon>
        <taxon>Papilionoidea</taxon>
        <taxon>Pieridae</taxon>
        <taxon>Dismorphiinae</taxon>
        <taxon>Leptidea</taxon>
    </lineage>
</organism>
<evidence type="ECO:0000313" key="3">
    <source>
        <dbReference type="Proteomes" id="UP000324832"/>
    </source>
</evidence>
<evidence type="ECO:0000256" key="1">
    <source>
        <dbReference type="SAM" id="MobiDB-lite"/>
    </source>
</evidence>
<sequence length="1460" mass="161904">MAEAFKILTDSMVSKGNEELLAHGKFKMTFIEGADELKETTDFNAPDLNTALASKVRNVLADTVKPNTPSNIVPFMKEDKGPAFKLLVKAMKAKGSQQLYTKGKIKKTNGKAATDLEEAKGLESDHDDPNLSQEIHSRLSKLVEGQVPQDLKNDMTETLDITSKYLSQSAIDELERGPAFDLLIKELQRNGGDPFTPQFAPVSTKFAGSYVLKSAPGLSSIEPDATTAPIFLDVLHRSVDAATPKALTNDMNDIALQILLKMMKGNASKDLAQRNNYSTNYGTGAAETEAAPILIPFLPIKDIADEVKQKISPDAEKVTPPKLKIAMKGGAAGDRYPLNLLAAVKQSLGSRPLFKFKSFGQTYADAADVLKYAGPLESDPTQKSENLKAEIMTEMRRGTMDEAATHLAKIGMEKAPAEKRQILADLMTRQGDAVLGKEDIYKVTYTEGGQELMKAPVGVTNSVDDNKKQEISDKIATVIPDKKLEVQLKDSVQEGSAYITDILKGRDEVMKAIHDGMKSEKDKEFLNIGKFSKSHGETADMLSNASHFGGQNPSPVIVDKVAPLVNDIISAKQVSAKAKPYVTGGLDAKALAELDAGKARSQETKMEQIVSEGSRPENTETEKARLEREKSKTGTNADREIARSVVLEVDAEREQALKILHGQLKAKGGETFYKQPHNHLTHNQASEWLLMNPPMVVDRSVKESGDTSRYKALVRDALISGMQKRRNEILIEVNGAAETYFFAAQRLKKAQSLEVKDPSPNISYFLAKNLEEIIRCHSMARKLMAAMKDHIKEASDFLSVLVTKPDEQIEAYAALLNEMEAAGDTLLIETNIPKTYKDSADFLRHLTSYKDKYGRSDSSLQSSTEGKLKQLMAHVKSGGYSEAALNGTITESTKLLVSYIVLQGEKTEVLKEMIGHMDHVGGNVLLRHGKIRKTYSEGADLLRPKNADQLSVPGADPVVSRKIQIKLRNLMDKNPPKKHLELVDAVIEDATMFMAIHFLEPQIIQVCKCMKNVFVQCELWCDEILRRVAQPCCSCSRHVSNQALSDVAPGKKLQVCPGTSRAHESGINLNVSQCPHHMLQKSPCPAHKPTIDCGRSTTASYLLYSPTFSHFYPYKRDNVHTDDTVPITGESSLNPNLPSGSPSLTFPADLSSSKTTEIDTDSTLFSYHTPQSHTPVASKDESAGPLTQSSYAMFFETKPQRLSRIDYKGTSRHNEKISTRSYSSRTPIVTTDEMADWHAMMVSLIWNLQAWRDWIQDNINRALYYYQEQSRNSDEPEESWLTFQRRILSPTRSTVATDTYIECQQDTLHIIEMFNKWTQWITVLHFREKVQEHANDWAIYNTYLDECWQKKYEQIISAWKQPGPVWVVSACGAVPSGAVAAGVYEGEVMCNAEVSWVAWRAGDVSARTVRVASGVHVGRVHYRGSHLLGAVQAPAYRCHVLIYGRPFAFSCYDLLVLNEP</sequence>
<gene>
    <name evidence="2" type="ORF">LSINAPIS_LOCUS7234</name>
</gene>
<reference evidence="2 3" key="1">
    <citation type="submission" date="2017-07" db="EMBL/GenBank/DDBJ databases">
        <authorList>
            <person name="Talla V."/>
            <person name="Backstrom N."/>
        </authorList>
    </citation>
    <scope>NUCLEOTIDE SEQUENCE [LARGE SCALE GENOMIC DNA]</scope>
</reference>
<name>A0A5E4QEX8_9NEOP</name>
<evidence type="ECO:0000313" key="2">
    <source>
        <dbReference type="EMBL" id="VVC95539.1"/>
    </source>
</evidence>
<proteinExistence type="predicted"/>
<dbReference type="Proteomes" id="UP000324832">
    <property type="component" value="Unassembled WGS sequence"/>
</dbReference>
<feature type="compositionally biased region" description="Low complexity" evidence="1">
    <location>
        <begin position="1131"/>
        <end position="1144"/>
    </location>
</feature>
<dbReference type="EMBL" id="FZQP02002337">
    <property type="protein sequence ID" value="VVC95539.1"/>
    <property type="molecule type" value="Genomic_DNA"/>
</dbReference>
<feature type="compositionally biased region" description="Basic and acidic residues" evidence="1">
    <location>
        <begin position="614"/>
        <end position="637"/>
    </location>
</feature>
<accession>A0A5E4QEX8</accession>